<keyword evidence="3" id="KW-1185">Reference proteome</keyword>
<proteinExistence type="predicted"/>
<dbReference type="EMBL" id="JAARLZ010000003">
    <property type="protein sequence ID" value="NII05887.1"/>
    <property type="molecule type" value="Genomic_DNA"/>
</dbReference>
<sequence length="502" mass="56476">MRPLAAALLIALLPLPAIAADEPLSKEDAAWLDRVTFGIDTATVASFRDLGRRRFLDHQLHPRDDALPAEVAQQIAGFDVMKTPPATMMAQMRDQYRDINQMPDGDAKQEARKALQKQGNDYAQEAQSAELLHAIYDENQLREQLVWFWMNHFSVFKDKGRVRWLVADYAQNTIRPHALGKFRDLVMATLKSPAMLEYLDNAQNARDKINENYARELMELHTLGVNSGYTQADVQSLAHILTGVGVNFDGQPRKFRPDMQRYYVQEGVFEFNPNRHDFGDQVLLGKNISGGGFDEVEKAVDLIVSQPACANFISTKLAKYFVSDNPPPSLIKAMAKTFRRSDGDIAEVMKTMLTSKEFTASLGQRYKDPTQFLVSTMRLAYDGKPVPNPRPLVNWINQLGQAPFGRITPDGWPVADAEWSSSGQLAKRFEIARAIGSGANHLFDLDEEGKRQRGGFPQLTTPTYYAVIDPYLGPKTRDALSQATSQQEWNTFLLSSPEFNNR</sequence>
<dbReference type="RefSeq" id="WP_166947000.1">
    <property type="nucleotide sequence ID" value="NZ_JAARLZ010000003.1"/>
</dbReference>
<gene>
    <name evidence="2" type="ORF">HBF25_05705</name>
</gene>
<dbReference type="Proteomes" id="UP000490980">
    <property type="component" value="Unassembled WGS sequence"/>
</dbReference>
<keyword evidence="1" id="KW-0732">Signal</keyword>
<evidence type="ECO:0000313" key="3">
    <source>
        <dbReference type="Proteomes" id="UP000490980"/>
    </source>
</evidence>
<reference evidence="2 3" key="1">
    <citation type="submission" date="2020-03" db="EMBL/GenBank/DDBJ databases">
        <authorList>
            <person name="Lai Q."/>
        </authorList>
    </citation>
    <scope>NUCLEOTIDE SEQUENCE [LARGE SCALE GENOMIC DNA]</scope>
    <source>
        <strain evidence="2 3">CCUG 25036</strain>
    </source>
</reference>
<feature type="signal peptide" evidence="1">
    <location>
        <begin position="1"/>
        <end position="19"/>
    </location>
</feature>
<feature type="chain" id="PRO_5031088324" evidence="1">
    <location>
        <begin position="20"/>
        <end position="502"/>
    </location>
</feature>
<organism evidence="2 3">
    <name type="scientific">Luteibacter anthropi</name>
    <dbReference type="NCBI Taxonomy" id="564369"/>
    <lineage>
        <taxon>Bacteria</taxon>
        <taxon>Pseudomonadati</taxon>
        <taxon>Pseudomonadota</taxon>
        <taxon>Gammaproteobacteria</taxon>
        <taxon>Lysobacterales</taxon>
        <taxon>Rhodanobacteraceae</taxon>
        <taxon>Luteibacter</taxon>
    </lineage>
</organism>
<evidence type="ECO:0000313" key="2">
    <source>
        <dbReference type="EMBL" id="NII05887.1"/>
    </source>
</evidence>
<name>A0A7X5ZHJ4_9GAMM</name>
<accession>A0A7X5ZHJ4</accession>
<comment type="caution">
    <text evidence="2">The sequence shown here is derived from an EMBL/GenBank/DDBJ whole genome shotgun (WGS) entry which is preliminary data.</text>
</comment>
<dbReference type="AlphaFoldDB" id="A0A7X5ZHJ4"/>
<evidence type="ECO:0000256" key="1">
    <source>
        <dbReference type="SAM" id="SignalP"/>
    </source>
</evidence>
<dbReference type="Pfam" id="PF08811">
    <property type="entry name" value="DUF1800"/>
    <property type="match status" value="1"/>
</dbReference>
<dbReference type="InterPro" id="IPR014917">
    <property type="entry name" value="DUF1800"/>
</dbReference>
<protein>
    <submittedName>
        <fullName evidence="2">DUF1800 domain-containing protein</fullName>
    </submittedName>
</protein>